<name>A0AAQ3KRH0_9LILI</name>
<evidence type="ECO:0000313" key="1">
    <source>
        <dbReference type="EMBL" id="WOL13435.1"/>
    </source>
</evidence>
<sequence length="117" mass="13586">MGIDHLWIALKCEKKVTDKTKLIEEHVWMAFINRRKIGYAVQRELSEYDLEIMQLLYMVSMGADVLLDDMTGPVEGKMTYMRAHFDWLVGNKDSETVYVLNPDGNNGHELSIFFARV</sequence>
<dbReference type="InterPro" id="IPR006460">
    <property type="entry name" value="MIZ1-like_pln"/>
</dbReference>
<reference evidence="1 2" key="1">
    <citation type="submission" date="2023-10" db="EMBL/GenBank/DDBJ databases">
        <title>Chromosome-scale genome assembly provides insights into flower coloration mechanisms of Canna indica.</title>
        <authorList>
            <person name="Li C."/>
        </authorList>
    </citation>
    <scope>NUCLEOTIDE SEQUENCE [LARGE SCALE GENOMIC DNA]</scope>
    <source>
        <tissue evidence="1">Flower</tissue>
    </source>
</reference>
<dbReference type="EMBL" id="CP136896">
    <property type="protein sequence ID" value="WOL13435.1"/>
    <property type="molecule type" value="Genomic_DNA"/>
</dbReference>
<dbReference type="Proteomes" id="UP001327560">
    <property type="component" value="Chromosome 7"/>
</dbReference>
<organism evidence="1 2">
    <name type="scientific">Canna indica</name>
    <name type="common">Indian-shot</name>
    <dbReference type="NCBI Taxonomy" id="4628"/>
    <lineage>
        <taxon>Eukaryota</taxon>
        <taxon>Viridiplantae</taxon>
        <taxon>Streptophyta</taxon>
        <taxon>Embryophyta</taxon>
        <taxon>Tracheophyta</taxon>
        <taxon>Spermatophyta</taxon>
        <taxon>Magnoliopsida</taxon>
        <taxon>Liliopsida</taxon>
        <taxon>Zingiberales</taxon>
        <taxon>Cannaceae</taxon>
        <taxon>Canna</taxon>
    </lineage>
</organism>
<dbReference type="NCBIfam" id="TIGR01570">
    <property type="entry name" value="A_thal_3588"/>
    <property type="match status" value="1"/>
</dbReference>
<keyword evidence="2" id="KW-1185">Reference proteome</keyword>
<dbReference type="Pfam" id="PF04759">
    <property type="entry name" value="DUF617"/>
    <property type="match status" value="1"/>
</dbReference>
<dbReference type="GO" id="GO:0010274">
    <property type="term" value="P:hydrotropism"/>
    <property type="evidence" value="ECO:0007669"/>
    <property type="project" value="InterPro"/>
</dbReference>
<dbReference type="PANTHER" id="PTHR31696:SF91">
    <property type="entry name" value="OS01G0806400 PROTEIN"/>
    <property type="match status" value="1"/>
</dbReference>
<dbReference type="AlphaFoldDB" id="A0AAQ3KRH0"/>
<dbReference type="PANTHER" id="PTHR31696">
    <property type="entry name" value="PROTEIN MIZU-KUSSEI 1"/>
    <property type="match status" value="1"/>
</dbReference>
<accession>A0AAQ3KRH0</accession>
<protein>
    <submittedName>
        <fullName evidence="1">Uncharacterized protein</fullName>
    </submittedName>
</protein>
<gene>
    <name evidence="1" type="ORF">Cni_G22205</name>
</gene>
<evidence type="ECO:0000313" key="2">
    <source>
        <dbReference type="Proteomes" id="UP001327560"/>
    </source>
</evidence>
<proteinExistence type="predicted"/>